<evidence type="ECO:0000256" key="1">
    <source>
        <dbReference type="SAM" id="MobiDB-lite"/>
    </source>
</evidence>
<organism evidence="2 3">
    <name type="scientific">Angomonas deanei</name>
    <dbReference type="NCBI Taxonomy" id="59799"/>
    <lineage>
        <taxon>Eukaryota</taxon>
        <taxon>Discoba</taxon>
        <taxon>Euglenozoa</taxon>
        <taxon>Kinetoplastea</taxon>
        <taxon>Metakinetoplastina</taxon>
        <taxon>Trypanosomatida</taxon>
        <taxon>Trypanosomatidae</taxon>
        <taxon>Strigomonadinae</taxon>
        <taxon>Angomonas</taxon>
    </lineage>
</organism>
<evidence type="ECO:0000313" key="3">
    <source>
        <dbReference type="Proteomes" id="UP000515908"/>
    </source>
</evidence>
<name>A0A7G2C4C3_9TRYP</name>
<reference evidence="2 3" key="1">
    <citation type="submission" date="2020-08" db="EMBL/GenBank/DDBJ databases">
        <authorList>
            <person name="Newling K."/>
            <person name="Davey J."/>
            <person name="Forrester S."/>
        </authorList>
    </citation>
    <scope>NUCLEOTIDE SEQUENCE [LARGE SCALE GENOMIC DNA]</scope>
    <source>
        <strain evidence="3">Crithidia deanei Carvalho (ATCC PRA-265)</strain>
    </source>
</reference>
<gene>
    <name evidence="2" type="ORF">ADEAN_000103000</name>
</gene>
<feature type="compositionally biased region" description="Polar residues" evidence="1">
    <location>
        <begin position="145"/>
        <end position="159"/>
    </location>
</feature>
<feature type="region of interest" description="Disordered" evidence="1">
    <location>
        <begin position="216"/>
        <end position="277"/>
    </location>
</feature>
<feature type="region of interest" description="Disordered" evidence="1">
    <location>
        <begin position="130"/>
        <end position="159"/>
    </location>
</feature>
<dbReference type="VEuPathDB" id="TriTrypDB:ADEAN_000103000"/>
<keyword evidence="3" id="KW-1185">Reference proteome</keyword>
<evidence type="ECO:0000313" key="2">
    <source>
        <dbReference type="EMBL" id="CAD2213587.1"/>
    </source>
</evidence>
<accession>A0A7G2C4C3</accession>
<proteinExistence type="predicted"/>
<feature type="region of interest" description="Disordered" evidence="1">
    <location>
        <begin position="1"/>
        <end position="64"/>
    </location>
</feature>
<feature type="region of interest" description="Disordered" evidence="1">
    <location>
        <begin position="292"/>
        <end position="336"/>
    </location>
</feature>
<dbReference type="AlphaFoldDB" id="A0A7G2C4C3"/>
<sequence length="336" mass="37113">MGNNQTGAKAQPRSVSPPAAEGDGYMDFLLGEDPVELPQRPPRTNNTRGVAEETSDHDDEDSLQGAYDDFLFGFGEGNTDIVKRDVDRDVHKNSSFTSKPGLLQRAKNAFQGSGVSNFREKANAFKMSQSERGGGLGEYYHDRSGSTSNLADSTIEENSVSTDRIGSAYDIFPNNDPDENLPELEDLEVVILKNENGVDTQYYRDKEGNYYLYVEDSPERQRDAQGTGGFGRNGANRIGGATRSGNEVKVAAKEDRTLPPVNNAGRRNTYPLKNEEQVDLEEFMRDYPMLMEAGKKPTPTPPKKPALTTTETGVQGSEENRRATLPRRAKTTQQED</sequence>
<protein>
    <submittedName>
        <fullName evidence="2">Uncharacterized protein</fullName>
    </submittedName>
</protein>
<feature type="compositionally biased region" description="Acidic residues" evidence="1">
    <location>
        <begin position="53"/>
        <end position="62"/>
    </location>
</feature>
<dbReference type="Proteomes" id="UP000515908">
    <property type="component" value="Chromosome 02"/>
</dbReference>
<dbReference type="EMBL" id="LR877146">
    <property type="protein sequence ID" value="CAD2213587.1"/>
    <property type="molecule type" value="Genomic_DNA"/>
</dbReference>